<protein>
    <submittedName>
        <fullName evidence="2">Uncharacterized protein</fullName>
    </submittedName>
</protein>
<organism evidence="1 2">
    <name type="scientific">Panagrolaimus sp. JU765</name>
    <dbReference type="NCBI Taxonomy" id="591449"/>
    <lineage>
        <taxon>Eukaryota</taxon>
        <taxon>Metazoa</taxon>
        <taxon>Ecdysozoa</taxon>
        <taxon>Nematoda</taxon>
        <taxon>Chromadorea</taxon>
        <taxon>Rhabditida</taxon>
        <taxon>Tylenchina</taxon>
        <taxon>Panagrolaimomorpha</taxon>
        <taxon>Panagrolaimoidea</taxon>
        <taxon>Panagrolaimidae</taxon>
        <taxon>Panagrolaimus</taxon>
    </lineage>
</organism>
<name>A0AC34PZ82_9BILA</name>
<evidence type="ECO:0000313" key="1">
    <source>
        <dbReference type="Proteomes" id="UP000887576"/>
    </source>
</evidence>
<dbReference type="Proteomes" id="UP000887576">
    <property type="component" value="Unplaced"/>
</dbReference>
<evidence type="ECO:0000313" key="2">
    <source>
        <dbReference type="WBParaSite" id="JU765_v2.g11447.t1"/>
    </source>
</evidence>
<accession>A0AC34PZ82</accession>
<proteinExistence type="predicted"/>
<sequence length="292" mass="33665">MALIASAVVGVVSALNSVKCSPEAPASTLQWTSLLEQSDDESWLVDITKLQLPVIPNRPSSLNVIQSINNQVQQLKQHFANSQDADDIPIIAFGMDEAAQRNINPLIIHDLVDMLEEELDEAHYENLEDFEQYFDCNDENIDPGFNLFEVDDFDEDEYFDCIDFVEELEEIMVMEHAAVISTNIWPSCLILLLLTFYNILIMNAVEILAAFILIYFLHLFMQDTAAVIDSCLFRTKYMRKLKEIVTEFQNNMAHGRTWQSLSSGKLQLLKELKKDFQDYKNFRKLQLFFDLD</sequence>
<reference evidence="2" key="1">
    <citation type="submission" date="2022-11" db="UniProtKB">
        <authorList>
            <consortium name="WormBaseParasite"/>
        </authorList>
    </citation>
    <scope>IDENTIFICATION</scope>
</reference>
<dbReference type="WBParaSite" id="JU765_v2.g11447.t1">
    <property type="protein sequence ID" value="JU765_v2.g11447.t1"/>
    <property type="gene ID" value="JU765_v2.g11447"/>
</dbReference>